<dbReference type="Proteomes" id="UP001501581">
    <property type="component" value="Unassembled WGS sequence"/>
</dbReference>
<comment type="caution">
    <text evidence="1">The sequence shown here is derived from an EMBL/GenBank/DDBJ whole genome shotgun (WGS) entry which is preliminary data.</text>
</comment>
<evidence type="ECO:0000313" key="1">
    <source>
        <dbReference type="EMBL" id="GAA1103005.1"/>
    </source>
</evidence>
<organism evidence="1 2">
    <name type="scientific">Nocardioides dubius</name>
    <dbReference type="NCBI Taxonomy" id="317019"/>
    <lineage>
        <taxon>Bacteria</taxon>
        <taxon>Bacillati</taxon>
        <taxon>Actinomycetota</taxon>
        <taxon>Actinomycetes</taxon>
        <taxon>Propionibacteriales</taxon>
        <taxon>Nocardioidaceae</taxon>
        <taxon>Nocardioides</taxon>
    </lineage>
</organism>
<evidence type="ECO:0000313" key="2">
    <source>
        <dbReference type="Proteomes" id="UP001501581"/>
    </source>
</evidence>
<name>A0ABP4EFT8_9ACTN</name>
<gene>
    <name evidence="1" type="ORF">GCM10009668_22090</name>
</gene>
<keyword evidence="2" id="KW-1185">Reference proteome</keyword>
<dbReference type="EMBL" id="BAAALG010000009">
    <property type="protein sequence ID" value="GAA1103005.1"/>
    <property type="molecule type" value="Genomic_DNA"/>
</dbReference>
<accession>A0ABP4EFT8</accession>
<protein>
    <submittedName>
        <fullName evidence="1">Uncharacterized protein</fullName>
    </submittedName>
</protein>
<reference evidence="2" key="1">
    <citation type="journal article" date="2019" name="Int. J. Syst. Evol. Microbiol.">
        <title>The Global Catalogue of Microorganisms (GCM) 10K type strain sequencing project: providing services to taxonomists for standard genome sequencing and annotation.</title>
        <authorList>
            <consortium name="The Broad Institute Genomics Platform"/>
            <consortium name="The Broad Institute Genome Sequencing Center for Infectious Disease"/>
            <person name="Wu L."/>
            <person name="Ma J."/>
        </authorList>
    </citation>
    <scope>NUCLEOTIDE SEQUENCE [LARGE SCALE GENOMIC DNA]</scope>
    <source>
        <strain evidence="2">JCM 13008</strain>
    </source>
</reference>
<proteinExistence type="predicted"/>
<sequence>MTDTVENHVEALAQLYSENRSGELILMVSDELFATLSAADMFPLKEKYQELLGESNIHHISAGDLSRIVLRILDQAEILEDLVVDREIAGCSCCGTGIMAACECHEEFNAALGATLHSYAAITLVDRSKAATFLATRRNFSRLQWSVEFSAIMTDRDELFEDVGVDLDLLAVQTCSSLLTLESSQELVLSIDIDDHFGEVAVAASIRQFDLRDGSERWSLGPRFVDSAAHAGVHKVPGLANKFLRACAEVVSNPSQRDSHWLRTSIGGSSPQRKNGGAAAWRADIDREWHLHYWLMPDGSVQLSCVVPHNSFDIAPPDFGAKVQSIH</sequence>